<dbReference type="GO" id="GO:0046872">
    <property type="term" value="F:metal ion binding"/>
    <property type="evidence" value="ECO:0007669"/>
    <property type="project" value="UniProtKB-KW"/>
</dbReference>
<proteinExistence type="predicted"/>
<dbReference type="Pfam" id="PF09328">
    <property type="entry name" value="Phytochelatin_C"/>
    <property type="match status" value="1"/>
</dbReference>
<dbReference type="GO" id="GO:0046938">
    <property type="term" value="P:phytochelatin biosynthetic process"/>
    <property type="evidence" value="ECO:0007669"/>
    <property type="project" value="InterPro"/>
</dbReference>
<protein>
    <recommendedName>
        <fullName evidence="1">glutathione gamma-glutamylcysteinyltransferase</fullName>
        <ecNumber evidence="1">2.3.2.15</ecNumber>
    </recommendedName>
</protein>
<name>A0A811PBL2_9POAL</name>
<keyword evidence="4" id="KW-0479">Metal-binding</keyword>
<feature type="region of interest" description="Disordered" evidence="6">
    <location>
        <begin position="1"/>
        <end position="23"/>
    </location>
</feature>
<dbReference type="Pfam" id="PF05023">
    <property type="entry name" value="Phytochelatin"/>
    <property type="match status" value="2"/>
</dbReference>
<evidence type="ECO:0000256" key="1">
    <source>
        <dbReference type="ARBA" id="ARBA00012468"/>
    </source>
</evidence>
<reference evidence="8" key="1">
    <citation type="submission" date="2020-10" db="EMBL/GenBank/DDBJ databases">
        <authorList>
            <person name="Han B."/>
            <person name="Lu T."/>
            <person name="Zhao Q."/>
            <person name="Huang X."/>
            <person name="Zhao Y."/>
        </authorList>
    </citation>
    <scope>NUCLEOTIDE SEQUENCE</scope>
</reference>
<dbReference type="GO" id="GO:0016756">
    <property type="term" value="F:glutathione gamma-glutamylcysteinyltransferase activity"/>
    <property type="evidence" value="ECO:0007669"/>
    <property type="project" value="UniProtKB-EC"/>
</dbReference>
<dbReference type="EC" id="2.3.2.15" evidence="1"/>
<evidence type="ECO:0000256" key="2">
    <source>
        <dbReference type="ARBA" id="ARBA00022539"/>
    </source>
</evidence>
<evidence type="ECO:0000256" key="5">
    <source>
        <dbReference type="ARBA" id="ARBA00023315"/>
    </source>
</evidence>
<dbReference type="OrthoDB" id="448954at2759"/>
<dbReference type="PANTHER" id="PTHR33447:SF2">
    <property type="entry name" value="GLUTATHIONE GAMMA-GLUTAMYLCYSTEINYLTRANSFERASE"/>
    <property type="match status" value="1"/>
</dbReference>
<dbReference type="PANTHER" id="PTHR33447">
    <property type="entry name" value="GLUTATHIONE GAMMA-GLUTAMYLCYSTEINYLTRANSFERASE"/>
    <property type="match status" value="1"/>
</dbReference>
<dbReference type="GO" id="GO:0098849">
    <property type="term" value="P:cellular detoxification of cadmium ion"/>
    <property type="evidence" value="ECO:0007669"/>
    <property type="project" value="TreeGrafter"/>
</dbReference>
<evidence type="ECO:0000259" key="7">
    <source>
        <dbReference type="PROSITE" id="PS51443"/>
    </source>
</evidence>
<evidence type="ECO:0000313" key="8">
    <source>
        <dbReference type="EMBL" id="CAD6240368.1"/>
    </source>
</evidence>
<dbReference type="GO" id="GO:0010273">
    <property type="term" value="P:detoxification of copper ion"/>
    <property type="evidence" value="ECO:0007669"/>
    <property type="project" value="TreeGrafter"/>
</dbReference>
<keyword evidence="9" id="KW-1185">Reference proteome</keyword>
<dbReference type="InterPro" id="IPR040409">
    <property type="entry name" value="PCS-like"/>
</dbReference>
<dbReference type="InterPro" id="IPR007719">
    <property type="entry name" value="PCS_N"/>
</dbReference>
<gene>
    <name evidence="8" type="ORF">NCGR_LOCUS26993</name>
</gene>
<dbReference type="Proteomes" id="UP000604825">
    <property type="component" value="Unassembled WGS sequence"/>
</dbReference>
<dbReference type="InterPro" id="IPR015407">
    <property type="entry name" value="Phytochelatin_synthase_C"/>
</dbReference>
<accession>A0A811PBL2</accession>
<dbReference type="AlphaFoldDB" id="A0A811PBL2"/>
<evidence type="ECO:0000256" key="6">
    <source>
        <dbReference type="SAM" id="MobiDB-lite"/>
    </source>
</evidence>
<comment type="caution">
    <text evidence="8">The sequence shown here is derived from an EMBL/GenBank/DDBJ whole genome shotgun (WGS) entry which is preliminary data.</text>
</comment>
<sequence>MERSGRTRWRGAGSARRKRNAFSTGRCRSWRERVTHTMERSRCTRWRGAGSARRKRNAFSTGRCRSWRERAAQSHEGERAAQLHRPREACPNGMVTRIQSLANTGSLAWLTSPNRTQTKGREQIRAASTERPERSIIQPASSQGEPGRRMAAAAPYRRALPSPPAVDFTSADGKRLFSEALEGGTMEGFFGLASCFQTQSEPAFCGLASLAVVLNPRHRPGPGGGGALAVPLDAVKANGITFGKVACLAHCAGAKVQPFRAHQVTVDDLRRHLVRCASSTDCHLIASYNRRHFKQTGTGHFSPIGGYHAGQDMALILDVARFKYPPHWVPLPLLWEAMNTTDESTGLLRGFMLVSRHSADPSSLYTVVKNADARSVESNAGSFIKWVVEVRRKEEGGQCLSKEEKERLLVKENVLQQVRDTRLFMIVHDLQCASIQLCTCSPSSEDSVTRIAASVCCQGAAMLSRNLASSDGFCCSETCFKCVPANGDGPKTAISGFVVSEGNEQGVDMLLPMSHHSRSSYNSSTRDENIKYPSSADVLTVLLLALHPGTWSGIIDERLKAEFQTLVSTDDLPDVLKREQYYLFKAAFSCNPKRGHDQIVVGQISTSLYHHPLRP</sequence>
<keyword evidence="5" id="KW-0012">Acyltransferase</keyword>
<keyword evidence="2" id="KW-0104">Cadmium</keyword>
<dbReference type="Gene3D" id="3.90.70.30">
    <property type="entry name" value="Phytochelatin synthase, N-terminal domain"/>
    <property type="match status" value="1"/>
</dbReference>
<dbReference type="SUPFAM" id="SSF54001">
    <property type="entry name" value="Cysteine proteinases"/>
    <property type="match status" value="1"/>
</dbReference>
<dbReference type="InterPro" id="IPR038156">
    <property type="entry name" value="PCS_N_sf"/>
</dbReference>
<evidence type="ECO:0000256" key="4">
    <source>
        <dbReference type="ARBA" id="ARBA00022723"/>
    </source>
</evidence>
<evidence type="ECO:0000313" key="9">
    <source>
        <dbReference type="Proteomes" id="UP000604825"/>
    </source>
</evidence>
<dbReference type="InterPro" id="IPR038765">
    <property type="entry name" value="Papain-like_cys_pep_sf"/>
</dbReference>
<keyword evidence="3" id="KW-0808">Transferase</keyword>
<dbReference type="EMBL" id="CAJGYO010000006">
    <property type="protein sequence ID" value="CAD6240368.1"/>
    <property type="molecule type" value="Genomic_DNA"/>
</dbReference>
<organism evidence="8 9">
    <name type="scientific">Miscanthus lutarioriparius</name>
    <dbReference type="NCBI Taxonomy" id="422564"/>
    <lineage>
        <taxon>Eukaryota</taxon>
        <taxon>Viridiplantae</taxon>
        <taxon>Streptophyta</taxon>
        <taxon>Embryophyta</taxon>
        <taxon>Tracheophyta</taxon>
        <taxon>Spermatophyta</taxon>
        <taxon>Magnoliopsida</taxon>
        <taxon>Liliopsida</taxon>
        <taxon>Poales</taxon>
        <taxon>Poaceae</taxon>
        <taxon>PACMAD clade</taxon>
        <taxon>Panicoideae</taxon>
        <taxon>Andropogonodae</taxon>
        <taxon>Andropogoneae</taxon>
        <taxon>Saccharinae</taxon>
        <taxon>Miscanthus</taxon>
    </lineage>
</organism>
<feature type="domain" description="Peptidase C83" evidence="7">
    <location>
        <begin position="150"/>
        <end position="359"/>
    </location>
</feature>
<evidence type="ECO:0000256" key="3">
    <source>
        <dbReference type="ARBA" id="ARBA00022679"/>
    </source>
</evidence>
<dbReference type="PROSITE" id="PS51443">
    <property type="entry name" value="PCS"/>
    <property type="match status" value="1"/>
</dbReference>